<gene>
    <name evidence="2" type="ORF">COY11_04140</name>
</gene>
<comment type="caution">
    <text evidence="2">The sequence shown here is derived from an EMBL/GenBank/DDBJ whole genome shotgun (WGS) entry which is preliminary data.</text>
</comment>
<accession>A0A2M7UEE4</accession>
<dbReference type="Proteomes" id="UP000229805">
    <property type="component" value="Unassembled WGS sequence"/>
</dbReference>
<reference evidence="3" key="1">
    <citation type="submission" date="2017-09" db="EMBL/GenBank/DDBJ databases">
        <title>Depth-based differentiation of microbial function through sediment-hosted aquifers and enrichment of novel symbionts in the deep terrestrial subsurface.</title>
        <authorList>
            <person name="Probst A.J."/>
            <person name="Ladd B."/>
            <person name="Jarett J.K."/>
            <person name="Geller-Mcgrath D.E."/>
            <person name="Sieber C.M.K."/>
            <person name="Emerson J.B."/>
            <person name="Anantharaman K."/>
            <person name="Thomas B.C."/>
            <person name="Malmstrom R."/>
            <person name="Stieglmeier M."/>
            <person name="Klingl A."/>
            <person name="Woyke T."/>
            <person name="Ryan C.M."/>
            <person name="Banfield J.F."/>
        </authorList>
    </citation>
    <scope>NUCLEOTIDE SEQUENCE [LARGE SCALE GENOMIC DNA]</scope>
</reference>
<dbReference type="EMBL" id="PFOG01000151">
    <property type="protein sequence ID" value="PIZ69624.1"/>
    <property type="molecule type" value="Genomic_DNA"/>
</dbReference>
<organism evidence="2 3">
    <name type="scientific">Candidatus Portnoybacteria bacterium CG_4_10_14_0_2_um_filter_44_20</name>
    <dbReference type="NCBI Taxonomy" id="1974799"/>
    <lineage>
        <taxon>Bacteria</taxon>
        <taxon>Candidatus Portnoyibacteriota</taxon>
    </lineage>
</organism>
<evidence type="ECO:0000313" key="3">
    <source>
        <dbReference type="Proteomes" id="UP000229805"/>
    </source>
</evidence>
<keyword evidence="1" id="KW-1133">Transmembrane helix</keyword>
<feature type="transmembrane region" description="Helical" evidence="1">
    <location>
        <begin position="12"/>
        <end position="30"/>
    </location>
</feature>
<proteinExistence type="predicted"/>
<sequence length="83" mass="10103">MEYVLRLWMEWLWMVWVFALVAGAAILLLGPQLKFVWYFGALPGTKRAERRTKKVIDDLRDIRSHWVKYRQELVPPHLFQDRF</sequence>
<dbReference type="AlphaFoldDB" id="A0A2M7UEE4"/>
<evidence type="ECO:0000256" key="1">
    <source>
        <dbReference type="SAM" id="Phobius"/>
    </source>
</evidence>
<keyword evidence="1" id="KW-0812">Transmembrane</keyword>
<keyword evidence="1" id="KW-0472">Membrane</keyword>
<evidence type="ECO:0000313" key="2">
    <source>
        <dbReference type="EMBL" id="PIZ69624.1"/>
    </source>
</evidence>
<name>A0A2M7UEE4_9BACT</name>
<protein>
    <submittedName>
        <fullName evidence="2">Uncharacterized protein</fullName>
    </submittedName>
</protein>